<evidence type="ECO:0000313" key="2">
    <source>
        <dbReference type="Proteomes" id="UP000440004"/>
    </source>
</evidence>
<accession>A0A6A7K7S6</accession>
<organism evidence="1 2">
    <name type="scientific">Alkalibaculum sporogenes</name>
    <dbReference type="NCBI Taxonomy" id="2655001"/>
    <lineage>
        <taxon>Bacteria</taxon>
        <taxon>Bacillati</taxon>
        <taxon>Bacillota</taxon>
        <taxon>Clostridia</taxon>
        <taxon>Eubacteriales</taxon>
        <taxon>Eubacteriaceae</taxon>
        <taxon>Alkalibaculum</taxon>
    </lineage>
</organism>
<sequence>MKGRKTIMKIEVRYFTKTGHTKKLAEGIANQLGVCAKPISDLVEGIVDVLFLGEGLYSFDIDEAMKEFIKTLHPSNIKMVIVFSSGAFGNAYAPMKRELEAQGLNVSLQEFHCKGNLGFMFKNRPNEKDVYNAAVFAKTFIAKMGV</sequence>
<dbReference type="Gene3D" id="3.40.50.360">
    <property type="match status" value="1"/>
</dbReference>
<dbReference type="InterPro" id="IPR029039">
    <property type="entry name" value="Flavoprotein-like_sf"/>
</dbReference>
<name>A0A6A7K7S6_9FIRM</name>
<dbReference type="AlphaFoldDB" id="A0A6A7K7S6"/>
<keyword evidence="2" id="KW-1185">Reference proteome</keyword>
<dbReference type="Proteomes" id="UP000440004">
    <property type="component" value="Unassembled WGS sequence"/>
</dbReference>
<protein>
    <submittedName>
        <fullName evidence="1">Flavodoxin</fullName>
    </submittedName>
</protein>
<dbReference type="SUPFAM" id="SSF52218">
    <property type="entry name" value="Flavoproteins"/>
    <property type="match status" value="1"/>
</dbReference>
<evidence type="ECO:0000313" key="1">
    <source>
        <dbReference type="EMBL" id="MPW25446.1"/>
    </source>
</evidence>
<gene>
    <name evidence="1" type="ORF">GC105_06565</name>
</gene>
<reference evidence="1 2" key="1">
    <citation type="submission" date="2019-10" db="EMBL/GenBank/DDBJ databases">
        <title>Alkalibaculum tamaniensis sp.nov., a new alkaliphilic acetogen, isolated on methoxylated aromatics from a mud volcano.</title>
        <authorList>
            <person name="Khomyakova M.A."/>
            <person name="Merkel A.Y."/>
            <person name="Bonch-Osmolovskaya E.A."/>
            <person name="Slobodkin A.I."/>
        </authorList>
    </citation>
    <scope>NUCLEOTIDE SEQUENCE [LARGE SCALE GENOMIC DNA]</scope>
    <source>
        <strain evidence="1 2">M08DMB</strain>
    </source>
</reference>
<proteinExistence type="predicted"/>
<comment type="caution">
    <text evidence="1">The sequence shown here is derived from an EMBL/GenBank/DDBJ whole genome shotgun (WGS) entry which is preliminary data.</text>
</comment>
<dbReference type="EMBL" id="WHNX01000008">
    <property type="protein sequence ID" value="MPW25446.1"/>
    <property type="molecule type" value="Genomic_DNA"/>
</dbReference>